<evidence type="ECO:0000313" key="17">
    <source>
        <dbReference type="EMBL" id="KAF4304292.1"/>
    </source>
</evidence>
<dbReference type="PRINTS" id="PR00768">
    <property type="entry name" value="DEUTEROLYSIN"/>
</dbReference>
<feature type="binding site" evidence="14">
    <location>
        <position position="306"/>
    </location>
    <ligand>
        <name>Zn(2+)</name>
        <dbReference type="ChEBI" id="CHEBI:29105"/>
        <note>catalytic</note>
    </ligand>
</feature>
<dbReference type="Proteomes" id="UP000572817">
    <property type="component" value="Unassembled WGS sequence"/>
</dbReference>
<comment type="similarity">
    <text evidence="3 15">Belongs to the peptidase M35 family.</text>
</comment>
<evidence type="ECO:0000313" key="18">
    <source>
        <dbReference type="Proteomes" id="UP000572817"/>
    </source>
</evidence>
<evidence type="ECO:0000256" key="7">
    <source>
        <dbReference type="ARBA" id="ARBA00022723"/>
    </source>
</evidence>
<keyword evidence="10 14" id="KW-0862">Zinc</keyword>
<reference evidence="17" key="1">
    <citation type="submission" date="2020-04" db="EMBL/GenBank/DDBJ databases">
        <title>Genome Assembly and Annotation of Botryosphaeria dothidea sdau 11-99, a Latent Pathogen of Apple Fruit Ring Rot in China.</title>
        <authorList>
            <person name="Yu C."/>
            <person name="Diao Y."/>
            <person name="Lu Q."/>
            <person name="Zhao J."/>
            <person name="Cui S."/>
            <person name="Peng C."/>
            <person name="He B."/>
            <person name="Liu H."/>
        </authorList>
    </citation>
    <scope>NUCLEOTIDE SEQUENCE [LARGE SCALE GENOMIC DNA]</scope>
    <source>
        <strain evidence="17">Sdau11-99</strain>
    </source>
</reference>
<feature type="chain" id="PRO_5034338023" description="Neutral protease 2" evidence="15">
    <location>
        <begin position="19"/>
        <end position="353"/>
    </location>
</feature>
<feature type="active site" evidence="13">
    <location>
        <position position="307"/>
    </location>
</feature>
<dbReference type="InterPro" id="IPR050414">
    <property type="entry name" value="Fungal_M35_metalloproteases"/>
</dbReference>
<organism evidence="17 18">
    <name type="scientific">Botryosphaeria dothidea</name>
    <dbReference type="NCBI Taxonomy" id="55169"/>
    <lineage>
        <taxon>Eukaryota</taxon>
        <taxon>Fungi</taxon>
        <taxon>Dikarya</taxon>
        <taxon>Ascomycota</taxon>
        <taxon>Pezizomycotina</taxon>
        <taxon>Dothideomycetes</taxon>
        <taxon>Dothideomycetes incertae sedis</taxon>
        <taxon>Botryosphaeriales</taxon>
        <taxon>Botryosphaeriaceae</taxon>
        <taxon>Botryosphaeria</taxon>
    </lineage>
</organism>
<dbReference type="GO" id="GO:0005576">
    <property type="term" value="C:extracellular region"/>
    <property type="evidence" value="ECO:0007669"/>
    <property type="project" value="UniProtKB-SubCell"/>
</dbReference>
<dbReference type="Gene3D" id="2.60.40.2970">
    <property type="match status" value="1"/>
</dbReference>
<evidence type="ECO:0000256" key="5">
    <source>
        <dbReference type="ARBA" id="ARBA00022670"/>
    </source>
</evidence>
<keyword evidence="18" id="KW-1185">Reference proteome</keyword>
<keyword evidence="12" id="KW-0865">Zymogen</keyword>
<dbReference type="AlphaFoldDB" id="A0A8H4IN82"/>
<dbReference type="SMART" id="SM01351">
    <property type="entry name" value="Aspzincin_M35"/>
    <property type="match status" value="1"/>
</dbReference>
<keyword evidence="6 15" id="KW-0165">Cleavage on pair of basic residues</keyword>
<comment type="cofactor">
    <cofactor evidence="14 15">
        <name>Zn(2+)</name>
        <dbReference type="ChEBI" id="CHEBI:29105"/>
    </cofactor>
    <text evidence="14 15">Binds 1 zinc ion per subunit.</text>
</comment>
<dbReference type="OrthoDB" id="412874at2759"/>
<evidence type="ECO:0000256" key="4">
    <source>
        <dbReference type="ARBA" id="ARBA00022525"/>
    </source>
</evidence>
<evidence type="ECO:0000256" key="8">
    <source>
        <dbReference type="ARBA" id="ARBA00022729"/>
    </source>
</evidence>
<dbReference type="GO" id="GO:0006508">
    <property type="term" value="P:proteolysis"/>
    <property type="evidence" value="ECO:0007669"/>
    <property type="project" value="UniProtKB-KW"/>
</dbReference>
<dbReference type="SUPFAM" id="SSF55486">
    <property type="entry name" value="Metalloproteases ('zincins'), catalytic domain"/>
    <property type="match status" value="1"/>
</dbReference>
<dbReference type="InterPro" id="IPR029463">
    <property type="entry name" value="Lys_MEP"/>
</dbReference>
<dbReference type="CDD" id="cd11008">
    <property type="entry name" value="M35_deuterolysin_like"/>
    <property type="match status" value="1"/>
</dbReference>
<evidence type="ECO:0000256" key="12">
    <source>
        <dbReference type="ARBA" id="ARBA00023145"/>
    </source>
</evidence>
<dbReference type="InterPro" id="IPR024079">
    <property type="entry name" value="MetalloPept_cat_dom_sf"/>
</dbReference>
<proteinExistence type="inferred from homology"/>
<comment type="function">
    <text evidence="15">Secreted metalloproteinase that allows assimilation of proteinaceous substrates. Shows high activities on basic nuclear substrates such as histone and protamine.</text>
</comment>
<evidence type="ECO:0000256" key="15">
    <source>
        <dbReference type="RuleBase" id="RU361126"/>
    </source>
</evidence>
<evidence type="ECO:0000256" key="9">
    <source>
        <dbReference type="ARBA" id="ARBA00022801"/>
    </source>
</evidence>
<dbReference type="EC" id="3.4.24.39" evidence="15"/>
<evidence type="ECO:0000259" key="16">
    <source>
        <dbReference type="SMART" id="SM01351"/>
    </source>
</evidence>
<evidence type="ECO:0000256" key="1">
    <source>
        <dbReference type="ARBA" id="ARBA00001187"/>
    </source>
</evidence>
<gene>
    <name evidence="17" type="ORF">GTA08_BOTSDO08012</name>
</gene>
<evidence type="ECO:0000256" key="14">
    <source>
        <dbReference type="PIRSR" id="PIRSR601384-2"/>
    </source>
</evidence>
<sequence length="353" mass="36841">MKFFTGLSIAALATAASAVSLNLNKRDTPLDVKLEMVGNTEVKATVTNNGDAAVKLFKTGSFLDTAAVEKAEIYSAESRVGFEGVRLRTMTTGLSEDAFQSIAAGETIEVTFDVGSTHNLSNGGSFDILSQGAIPYAEADSTEIAGALSYISNKITANINGPEAEKVRRSFSDKAKRTVVQSDCTGTRGTSTRTALTNCRSLALQASSAAASGSSSKFSEYFKTTASSTRSAVAATFSKAAAECGSTTSGASRYYCTDVYGYCESNVLAYTIPSQAIMVNCPLYYSALPALTSSCHAQDQATTTLHESTHLTSVKGTDDLGYGYSAATGLTTSQALNNADSYALYANAIYAGC</sequence>
<evidence type="ECO:0000256" key="6">
    <source>
        <dbReference type="ARBA" id="ARBA00022685"/>
    </source>
</evidence>
<keyword evidence="4 15" id="KW-0964">Secreted</keyword>
<comment type="catalytic activity">
    <reaction evidence="1 15">
        <text>Preferential cleavage of bonds with hydrophobic residues in P1'. Also 3-Asn-|-Gln-4 and 8-Gly-|-Ser-9 bonds in insulin B chain.</text>
        <dbReference type="EC" id="3.4.24.39"/>
    </reaction>
</comment>
<name>A0A8H4IN82_9PEZI</name>
<keyword evidence="11 15" id="KW-0482">Metalloprotease</keyword>
<comment type="subcellular location">
    <subcellularLocation>
        <location evidence="2 15">Secreted</location>
    </subcellularLocation>
</comment>
<evidence type="ECO:0000256" key="10">
    <source>
        <dbReference type="ARBA" id="ARBA00022833"/>
    </source>
</evidence>
<feature type="signal peptide" evidence="15">
    <location>
        <begin position="1"/>
        <end position="18"/>
    </location>
</feature>
<feature type="binding site" evidence="14">
    <location>
        <position position="310"/>
    </location>
    <ligand>
        <name>Zn(2+)</name>
        <dbReference type="ChEBI" id="CHEBI:29105"/>
        <note>catalytic</note>
    </ligand>
</feature>
<evidence type="ECO:0000256" key="3">
    <source>
        <dbReference type="ARBA" id="ARBA00010279"/>
    </source>
</evidence>
<evidence type="ECO:0000256" key="11">
    <source>
        <dbReference type="ARBA" id="ARBA00023049"/>
    </source>
</evidence>
<dbReference type="GO" id="GO:0004222">
    <property type="term" value="F:metalloendopeptidase activity"/>
    <property type="evidence" value="ECO:0007669"/>
    <property type="project" value="InterPro"/>
</dbReference>
<keyword evidence="7 14" id="KW-0479">Metal-binding</keyword>
<dbReference type="GO" id="GO:0046872">
    <property type="term" value="F:metal ion binding"/>
    <property type="evidence" value="ECO:0007669"/>
    <property type="project" value="UniProtKB-KW"/>
</dbReference>
<dbReference type="InterPro" id="IPR001384">
    <property type="entry name" value="Peptidase_M35"/>
</dbReference>
<feature type="binding site" evidence="14">
    <location>
        <position position="319"/>
    </location>
    <ligand>
        <name>Zn(2+)</name>
        <dbReference type="ChEBI" id="CHEBI:29105"/>
        <note>catalytic</note>
    </ligand>
</feature>
<keyword evidence="8 15" id="KW-0732">Signal</keyword>
<comment type="caution">
    <text evidence="17">The sequence shown here is derived from an EMBL/GenBank/DDBJ whole genome shotgun (WGS) entry which is preliminary data.</text>
</comment>
<keyword evidence="5 15" id="KW-0645">Protease</keyword>
<dbReference type="PANTHER" id="PTHR37016">
    <property type="match status" value="1"/>
</dbReference>
<protein>
    <recommendedName>
        <fullName evidence="15">Neutral protease 2</fullName>
        <ecNumber evidence="15">3.4.24.39</ecNumber>
    </recommendedName>
    <alternativeName>
        <fullName evidence="15">Deuterolysin</fullName>
    </alternativeName>
</protein>
<evidence type="ECO:0000256" key="2">
    <source>
        <dbReference type="ARBA" id="ARBA00004613"/>
    </source>
</evidence>
<feature type="domain" description="Lysine-specific metallo-endopeptidase" evidence="16">
    <location>
        <begin position="208"/>
        <end position="347"/>
    </location>
</feature>
<dbReference type="EMBL" id="WWBZ02000051">
    <property type="protein sequence ID" value="KAF4304292.1"/>
    <property type="molecule type" value="Genomic_DNA"/>
</dbReference>
<keyword evidence="9 15" id="KW-0378">Hydrolase</keyword>
<dbReference type="PANTHER" id="PTHR37016:SF2">
    <property type="entry name" value="NEUTRAL PROTEASE 2 HOMOLOG SNOG_02177"/>
    <property type="match status" value="1"/>
</dbReference>
<evidence type="ECO:0000256" key="13">
    <source>
        <dbReference type="PIRSR" id="PIRSR601384-1"/>
    </source>
</evidence>
<accession>A0A8H4IN82</accession>
<dbReference type="Pfam" id="PF02102">
    <property type="entry name" value="Peptidase_M35"/>
    <property type="match status" value="1"/>
</dbReference>
<dbReference type="Gene3D" id="3.40.390.10">
    <property type="entry name" value="Collagenase (Catalytic Domain)"/>
    <property type="match status" value="1"/>
</dbReference>